<dbReference type="RefSeq" id="WP_341727026.1">
    <property type="nucleotide sequence ID" value="NZ_JBBWWT010000009.1"/>
</dbReference>
<keyword evidence="1" id="KW-0472">Membrane</keyword>
<evidence type="ECO:0000313" key="3">
    <source>
        <dbReference type="Proteomes" id="UP001459204"/>
    </source>
</evidence>
<feature type="transmembrane region" description="Helical" evidence="1">
    <location>
        <begin position="250"/>
        <end position="271"/>
    </location>
</feature>
<organism evidence="2 3">
    <name type="scientific">Pseudoxanthomonas putridarboris</name>
    <dbReference type="NCBI Taxonomy" id="752605"/>
    <lineage>
        <taxon>Bacteria</taxon>
        <taxon>Pseudomonadati</taxon>
        <taxon>Pseudomonadota</taxon>
        <taxon>Gammaproteobacteria</taxon>
        <taxon>Lysobacterales</taxon>
        <taxon>Lysobacteraceae</taxon>
        <taxon>Pseudoxanthomonas</taxon>
    </lineage>
</organism>
<feature type="transmembrane region" description="Helical" evidence="1">
    <location>
        <begin position="102"/>
        <end position="125"/>
    </location>
</feature>
<keyword evidence="1" id="KW-1133">Transmembrane helix</keyword>
<proteinExistence type="predicted"/>
<gene>
    <name evidence="2" type="ORF">AAD027_15970</name>
</gene>
<name>A0ABU9J3N5_9GAMM</name>
<comment type="caution">
    <text evidence="2">The sequence shown here is derived from an EMBL/GenBank/DDBJ whole genome shotgun (WGS) entry which is preliminary data.</text>
</comment>
<feature type="transmembrane region" description="Helical" evidence="1">
    <location>
        <begin position="57"/>
        <end position="77"/>
    </location>
</feature>
<keyword evidence="1" id="KW-0812">Transmembrane</keyword>
<dbReference type="NCBIfam" id="NF041043">
    <property type="entry name" value="BPSS1780_fam"/>
    <property type="match status" value="1"/>
</dbReference>
<feature type="transmembrane region" description="Helical" evidence="1">
    <location>
        <begin position="211"/>
        <end position="238"/>
    </location>
</feature>
<dbReference type="EMBL" id="JBBWWT010000009">
    <property type="protein sequence ID" value="MEL1265853.1"/>
    <property type="molecule type" value="Genomic_DNA"/>
</dbReference>
<dbReference type="Proteomes" id="UP001459204">
    <property type="component" value="Unassembled WGS sequence"/>
</dbReference>
<accession>A0ABU9J3N5</accession>
<reference evidence="2 3" key="1">
    <citation type="submission" date="2024-04" db="EMBL/GenBank/DDBJ databases">
        <title>Draft genome sequence of Pseudoxanthomonas putridarboris WD12.</title>
        <authorList>
            <person name="Oh J."/>
        </authorList>
    </citation>
    <scope>NUCLEOTIDE SEQUENCE [LARGE SCALE GENOMIC DNA]</scope>
    <source>
        <strain evidence="2 3">WD12</strain>
    </source>
</reference>
<feature type="transmembrane region" description="Helical" evidence="1">
    <location>
        <begin position="30"/>
        <end position="51"/>
    </location>
</feature>
<feature type="transmembrane region" description="Helical" evidence="1">
    <location>
        <begin position="163"/>
        <end position="190"/>
    </location>
</feature>
<evidence type="ECO:0000256" key="1">
    <source>
        <dbReference type="SAM" id="Phobius"/>
    </source>
</evidence>
<dbReference type="InterPro" id="IPR047798">
    <property type="entry name" value="BPSS1780-like"/>
</dbReference>
<keyword evidence="3" id="KW-1185">Reference proteome</keyword>
<sequence>MSTINKVPASAGAEWLLGGFALLKRAPVPLGSLTVLWGLASLLLMLVAVVVPATLYALQFLLILGGPLFFAGMIWAVREVDQNRPALPAHLLQPVRDGHVRALLATLLPQAVAALVMGALLFVLVGTDELKHLGEVWKEMQAIAAAGGQPDPAMMDGLPAGRLLLWLLLVAIVFVAVKWMTFVASPQILFSGTDAWTAMRNSLRACAENWPAMLVFYLLAGIAIFAITMGLFLLASLLQLLVGPMIALVLWQFLLMAVLVPVLAGAVYCAWRQMMGGGDRAPDPQAPAHIEA</sequence>
<evidence type="ECO:0000313" key="2">
    <source>
        <dbReference type="EMBL" id="MEL1265853.1"/>
    </source>
</evidence>
<protein>
    <submittedName>
        <fullName evidence="2">BPSS1780 family membrane protein</fullName>
    </submittedName>
</protein>